<comment type="caution">
    <text evidence="2">The sequence shown here is derived from an EMBL/GenBank/DDBJ whole genome shotgun (WGS) entry which is preliminary data.</text>
</comment>
<accession>A0A917IAT3</accession>
<dbReference type="PROSITE" id="PS51257">
    <property type="entry name" value="PROKAR_LIPOPROTEIN"/>
    <property type="match status" value="1"/>
</dbReference>
<dbReference type="RefSeq" id="WP_188519023.1">
    <property type="nucleotide sequence ID" value="NZ_BMES01000002.1"/>
</dbReference>
<proteinExistence type="predicted"/>
<keyword evidence="3" id="KW-1185">Reference proteome</keyword>
<reference evidence="2" key="1">
    <citation type="journal article" date="2014" name="Int. J. Syst. Evol. Microbiol.">
        <title>Complete genome sequence of Corynebacterium casei LMG S-19264T (=DSM 44701T), isolated from a smear-ripened cheese.</title>
        <authorList>
            <consortium name="US DOE Joint Genome Institute (JGI-PGF)"/>
            <person name="Walter F."/>
            <person name="Albersmeier A."/>
            <person name="Kalinowski J."/>
            <person name="Ruckert C."/>
        </authorList>
    </citation>
    <scope>NUCLEOTIDE SEQUENCE</scope>
    <source>
        <strain evidence="2">CGMCC 1.12214</strain>
    </source>
</reference>
<feature type="chain" id="PRO_5037862068" description="Lipoprotein" evidence="1">
    <location>
        <begin position="20"/>
        <end position="119"/>
    </location>
</feature>
<keyword evidence="1" id="KW-0732">Signal</keyword>
<name>A0A917IAT3_9HYPH</name>
<gene>
    <name evidence="2" type="ORF">GCM10007036_35420</name>
</gene>
<reference evidence="2" key="2">
    <citation type="submission" date="2020-09" db="EMBL/GenBank/DDBJ databases">
        <authorList>
            <person name="Sun Q."/>
            <person name="Zhou Y."/>
        </authorList>
    </citation>
    <scope>NUCLEOTIDE SEQUENCE</scope>
    <source>
        <strain evidence="2">CGMCC 1.12214</strain>
    </source>
</reference>
<evidence type="ECO:0000256" key="1">
    <source>
        <dbReference type="SAM" id="SignalP"/>
    </source>
</evidence>
<dbReference type="AlphaFoldDB" id="A0A917IAT3"/>
<protein>
    <recommendedName>
        <fullName evidence="4">Lipoprotein</fullName>
    </recommendedName>
</protein>
<organism evidence="2 3">
    <name type="scientific">Alsobacter metallidurans</name>
    <dbReference type="NCBI Taxonomy" id="340221"/>
    <lineage>
        <taxon>Bacteria</taxon>
        <taxon>Pseudomonadati</taxon>
        <taxon>Pseudomonadota</taxon>
        <taxon>Alphaproteobacteria</taxon>
        <taxon>Hyphomicrobiales</taxon>
        <taxon>Alsobacteraceae</taxon>
        <taxon>Alsobacter</taxon>
    </lineage>
</organism>
<feature type="signal peptide" evidence="1">
    <location>
        <begin position="1"/>
        <end position="19"/>
    </location>
</feature>
<sequence>MIRLIAPVLVFALAACNAAGTPSAPVAAAAPSSSAYANLPAGVSPPGFRLPEGSGCAGAVARYEAIMDNDLNSGHVSQSVYNKIKGEIAQASAACQAGRDGEAEALVRSSRSRHGYPQG</sequence>
<evidence type="ECO:0008006" key="4">
    <source>
        <dbReference type="Google" id="ProtNLM"/>
    </source>
</evidence>
<dbReference type="EMBL" id="BMES01000002">
    <property type="protein sequence ID" value="GGH27116.1"/>
    <property type="molecule type" value="Genomic_DNA"/>
</dbReference>
<evidence type="ECO:0000313" key="3">
    <source>
        <dbReference type="Proteomes" id="UP000603912"/>
    </source>
</evidence>
<dbReference type="Proteomes" id="UP000603912">
    <property type="component" value="Unassembled WGS sequence"/>
</dbReference>
<evidence type="ECO:0000313" key="2">
    <source>
        <dbReference type="EMBL" id="GGH27116.1"/>
    </source>
</evidence>